<dbReference type="Pfam" id="PF13774">
    <property type="entry name" value="Longin"/>
    <property type="match status" value="1"/>
</dbReference>
<dbReference type="GO" id="GO:0006888">
    <property type="term" value="P:endoplasmic reticulum to Golgi vesicle-mediated transport"/>
    <property type="evidence" value="ECO:0000318"/>
    <property type="project" value="GO_Central"/>
</dbReference>
<organism evidence="11 12">
    <name type="scientific">Klebsormidium nitens</name>
    <name type="common">Green alga</name>
    <name type="synonym">Ulothrix nitens</name>
    <dbReference type="NCBI Taxonomy" id="105231"/>
    <lineage>
        <taxon>Eukaryota</taxon>
        <taxon>Viridiplantae</taxon>
        <taxon>Streptophyta</taxon>
        <taxon>Klebsormidiophyceae</taxon>
        <taxon>Klebsormidiales</taxon>
        <taxon>Klebsormidiaceae</taxon>
        <taxon>Klebsormidium</taxon>
    </lineage>
</organism>
<dbReference type="SMART" id="SM01270">
    <property type="entry name" value="Longin"/>
    <property type="match status" value="1"/>
</dbReference>
<dbReference type="Gene3D" id="3.30.450.50">
    <property type="entry name" value="Longin domain"/>
    <property type="match status" value="1"/>
</dbReference>
<dbReference type="Proteomes" id="UP000054558">
    <property type="component" value="Unassembled WGS sequence"/>
</dbReference>
<feature type="domain" description="Longin" evidence="9">
    <location>
        <begin position="7"/>
        <end position="105"/>
    </location>
</feature>
<dbReference type="InterPro" id="IPR042855">
    <property type="entry name" value="V_SNARE_CC"/>
</dbReference>
<evidence type="ECO:0000313" key="11">
    <source>
        <dbReference type="EMBL" id="GAQ87536.1"/>
    </source>
</evidence>
<gene>
    <name evidence="11" type="ORF">KFL_003590100</name>
</gene>
<protein>
    <submittedName>
        <fullName evidence="11">Vesicle transport protein</fullName>
    </submittedName>
</protein>
<evidence type="ECO:0000256" key="6">
    <source>
        <dbReference type="ARBA" id="ARBA00023289"/>
    </source>
</evidence>
<dbReference type="InterPro" id="IPR010908">
    <property type="entry name" value="Longin_dom"/>
</dbReference>
<evidence type="ECO:0000313" key="12">
    <source>
        <dbReference type="Proteomes" id="UP000054558"/>
    </source>
</evidence>
<keyword evidence="12" id="KW-1185">Reference proteome</keyword>
<dbReference type="AlphaFoldDB" id="A0A1Y1IFK1"/>
<feature type="domain" description="V-SNARE coiled-coil homology" evidence="10">
    <location>
        <begin position="139"/>
        <end position="199"/>
    </location>
</feature>
<dbReference type="OrthoDB" id="27923at2759"/>
<dbReference type="PANTHER" id="PTHR45806:SF1">
    <property type="entry name" value="SYNAPTOBREVIN HOMOLOG YKT6"/>
    <property type="match status" value="1"/>
</dbReference>
<proteinExistence type="inferred from homology"/>
<keyword evidence="5" id="KW-0449">Lipoprotein</keyword>
<comment type="subcellular location">
    <subcellularLocation>
        <location evidence="7">Endomembrane system</location>
        <topology evidence="7">Lipid-anchor</topology>
        <orientation evidence="7">Cytoplasmic side</orientation>
    </subcellularLocation>
</comment>
<comment type="similarity">
    <text evidence="1">Belongs to the synaptobrevin family.</text>
</comment>
<evidence type="ECO:0000259" key="10">
    <source>
        <dbReference type="PROSITE" id="PS50892"/>
    </source>
</evidence>
<evidence type="ECO:0000256" key="3">
    <source>
        <dbReference type="ARBA" id="ARBA00023136"/>
    </source>
</evidence>
<reference evidence="11 12" key="1">
    <citation type="journal article" date="2014" name="Nat. Commun.">
        <title>Klebsormidium flaccidum genome reveals primary factors for plant terrestrial adaptation.</title>
        <authorList>
            <person name="Hori K."/>
            <person name="Maruyama F."/>
            <person name="Fujisawa T."/>
            <person name="Togashi T."/>
            <person name="Yamamoto N."/>
            <person name="Seo M."/>
            <person name="Sato S."/>
            <person name="Yamada T."/>
            <person name="Mori H."/>
            <person name="Tajima N."/>
            <person name="Moriyama T."/>
            <person name="Ikeuchi M."/>
            <person name="Watanabe M."/>
            <person name="Wada H."/>
            <person name="Kobayashi K."/>
            <person name="Saito M."/>
            <person name="Masuda T."/>
            <person name="Sasaki-Sekimoto Y."/>
            <person name="Mashiguchi K."/>
            <person name="Awai K."/>
            <person name="Shimojima M."/>
            <person name="Masuda S."/>
            <person name="Iwai M."/>
            <person name="Nobusawa T."/>
            <person name="Narise T."/>
            <person name="Kondo S."/>
            <person name="Saito H."/>
            <person name="Sato R."/>
            <person name="Murakawa M."/>
            <person name="Ihara Y."/>
            <person name="Oshima-Yamada Y."/>
            <person name="Ohtaka K."/>
            <person name="Satoh M."/>
            <person name="Sonobe K."/>
            <person name="Ishii M."/>
            <person name="Ohtani R."/>
            <person name="Kanamori-Sato M."/>
            <person name="Honoki R."/>
            <person name="Miyazaki D."/>
            <person name="Mochizuki H."/>
            <person name="Umetsu J."/>
            <person name="Higashi K."/>
            <person name="Shibata D."/>
            <person name="Kamiya Y."/>
            <person name="Sato N."/>
            <person name="Nakamura Y."/>
            <person name="Tabata S."/>
            <person name="Ida S."/>
            <person name="Kurokawa K."/>
            <person name="Ohta H."/>
        </authorList>
    </citation>
    <scope>NUCLEOTIDE SEQUENCE [LARGE SCALE GENOMIC DNA]</scope>
    <source>
        <strain evidence="11 12">NIES-2285</strain>
    </source>
</reference>
<dbReference type="OMA" id="MINEIYM"/>
<dbReference type="SUPFAM" id="SSF64356">
    <property type="entry name" value="SNARE-like"/>
    <property type="match status" value="1"/>
</dbReference>
<dbReference type="PROSITE" id="PS50892">
    <property type="entry name" value="V_SNARE"/>
    <property type="match status" value="1"/>
</dbReference>
<dbReference type="Pfam" id="PF00957">
    <property type="entry name" value="Synaptobrevin"/>
    <property type="match status" value="1"/>
</dbReference>
<dbReference type="PANTHER" id="PTHR45806">
    <property type="entry name" value="SYNAPTOBREVIN HOMOLOG YKT6"/>
    <property type="match status" value="1"/>
</dbReference>
<name>A0A1Y1IFK1_KLENI</name>
<evidence type="ECO:0000256" key="2">
    <source>
        <dbReference type="ARBA" id="ARBA00022481"/>
    </source>
</evidence>
<dbReference type="GO" id="GO:0005484">
    <property type="term" value="F:SNAP receptor activity"/>
    <property type="evidence" value="ECO:0000318"/>
    <property type="project" value="GO_Central"/>
</dbReference>
<accession>A0A1Y1IFK1</accession>
<dbReference type="STRING" id="105231.A0A1Y1IFK1"/>
<keyword evidence="2" id="KW-0488">Methylation</keyword>
<keyword evidence="4" id="KW-0564">Palmitate</keyword>
<dbReference type="CDD" id="cd14824">
    <property type="entry name" value="Longin"/>
    <property type="match status" value="1"/>
</dbReference>
<sequence length="199" mass="22515">MKITALTILKFNGDTADPTLLANASDVSNFGYFQRSSVREMIIFVSRTVGKRTPLQRRQSVEHEEYMVHCYNKNGLLGLAFVDRAYPLRGAFSVINKILEEYERQAVGSWSSITTDNKDSVPWLQEALVKYQDPSEADKLTKIQRDLDETKIILHKTIDSVLARGEKLDSLVEKSTDLSMASQVFYKQAKKANSCCVIL</sequence>
<evidence type="ECO:0000256" key="5">
    <source>
        <dbReference type="ARBA" id="ARBA00023288"/>
    </source>
</evidence>
<dbReference type="SUPFAM" id="SSF58038">
    <property type="entry name" value="SNARE fusion complex"/>
    <property type="match status" value="1"/>
</dbReference>
<dbReference type="InterPro" id="IPR045848">
    <property type="entry name" value="R-SNARE_YKT6"/>
</dbReference>
<dbReference type="Gene3D" id="1.20.5.110">
    <property type="match status" value="1"/>
</dbReference>
<dbReference type="PROSITE" id="PS50859">
    <property type="entry name" value="LONGIN"/>
    <property type="match status" value="1"/>
</dbReference>
<dbReference type="EMBL" id="DF237308">
    <property type="protein sequence ID" value="GAQ87536.1"/>
    <property type="molecule type" value="Genomic_DNA"/>
</dbReference>
<keyword evidence="6" id="KW-0636">Prenylation</keyword>
<keyword evidence="3" id="KW-0472">Membrane</keyword>
<dbReference type="CDD" id="cd15867">
    <property type="entry name" value="R-SNARE_YKT6"/>
    <property type="match status" value="1"/>
</dbReference>
<evidence type="ECO:0000256" key="7">
    <source>
        <dbReference type="ARBA" id="ARBA00046278"/>
    </source>
</evidence>
<keyword evidence="8" id="KW-0175">Coiled coil</keyword>
<dbReference type="GO" id="GO:0005794">
    <property type="term" value="C:Golgi apparatus"/>
    <property type="evidence" value="ECO:0000318"/>
    <property type="project" value="GO_Central"/>
</dbReference>
<evidence type="ECO:0000256" key="4">
    <source>
        <dbReference type="ARBA" id="ARBA00023139"/>
    </source>
</evidence>
<evidence type="ECO:0000259" key="9">
    <source>
        <dbReference type="PROSITE" id="PS50859"/>
    </source>
</evidence>
<evidence type="ECO:0000256" key="1">
    <source>
        <dbReference type="ARBA" id="ARBA00008025"/>
    </source>
</evidence>
<evidence type="ECO:0000256" key="8">
    <source>
        <dbReference type="PROSITE-ProRule" id="PRU00290"/>
    </source>
</evidence>
<dbReference type="InterPro" id="IPR011012">
    <property type="entry name" value="Longin-like_dom_sf"/>
</dbReference>